<organism evidence="6 7">
    <name type="scientific">Leptolyngbya foveolarum</name>
    <dbReference type="NCBI Taxonomy" id="47253"/>
    <lineage>
        <taxon>Bacteria</taxon>
        <taxon>Bacillati</taxon>
        <taxon>Cyanobacteriota</taxon>
        <taxon>Cyanophyceae</taxon>
        <taxon>Leptolyngbyales</taxon>
        <taxon>Leptolyngbyaceae</taxon>
        <taxon>Leptolyngbya group</taxon>
        <taxon>Leptolyngbya</taxon>
    </lineage>
</organism>
<dbReference type="PANTHER" id="PTHR46246:SF1">
    <property type="entry name" value="GUANOSINE-3',5'-BIS(DIPHOSPHATE) 3'-PYROPHOSPHOHYDROLASE MESH1"/>
    <property type="match status" value="1"/>
</dbReference>
<protein>
    <submittedName>
        <fullName evidence="6">Phosphohydrolase</fullName>
    </submittedName>
</protein>
<dbReference type="PROSITE" id="PS51831">
    <property type="entry name" value="HD"/>
    <property type="match status" value="1"/>
</dbReference>
<dbReference type="Pfam" id="PF13328">
    <property type="entry name" value="HD_4"/>
    <property type="match status" value="1"/>
</dbReference>
<evidence type="ECO:0000256" key="2">
    <source>
        <dbReference type="ARBA" id="ARBA00022723"/>
    </source>
</evidence>
<evidence type="ECO:0000313" key="6">
    <source>
        <dbReference type="EMBL" id="PZO12255.1"/>
    </source>
</evidence>
<dbReference type="SMART" id="SM00471">
    <property type="entry name" value="HDc"/>
    <property type="match status" value="1"/>
</dbReference>
<evidence type="ECO:0000256" key="1">
    <source>
        <dbReference type="ARBA" id="ARBA00001936"/>
    </source>
</evidence>
<reference evidence="7" key="1">
    <citation type="submission" date="2018-04" db="EMBL/GenBank/DDBJ databases">
        <authorList>
            <person name="Cornet L."/>
        </authorList>
    </citation>
    <scope>NUCLEOTIDE SEQUENCE [LARGE SCALE GENOMIC DNA]</scope>
</reference>
<evidence type="ECO:0000259" key="5">
    <source>
        <dbReference type="PROSITE" id="PS51831"/>
    </source>
</evidence>
<keyword evidence="2" id="KW-0479">Metal-binding</keyword>
<keyword evidence="3 6" id="KW-0378">Hydrolase</keyword>
<dbReference type="PANTHER" id="PTHR46246">
    <property type="entry name" value="GUANOSINE-3',5'-BIS(DIPHOSPHATE) 3'-PYROPHOSPHOHYDROLASE MESH1"/>
    <property type="match status" value="1"/>
</dbReference>
<dbReference type="InterPro" id="IPR003607">
    <property type="entry name" value="HD/PDEase_dom"/>
</dbReference>
<reference evidence="6 7" key="2">
    <citation type="submission" date="2018-06" db="EMBL/GenBank/DDBJ databases">
        <title>Metagenomic assembly of (sub)arctic Cyanobacteria and their associated microbiome from non-axenic cultures.</title>
        <authorList>
            <person name="Baurain D."/>
        </authorList>
    </citation>
    <scope>NUCLEOTIDE SEQUENCE [LARGE SCALE GENOMIC DNA]</scope>
    <source>
        <strain evidence="6">ULC129bin1</strain>
    </source>
</reference>
<dbReference type="InterPro" id="IPR006674">
    <property type="entry name" value="HD_domain"/>
</dbReference>
<dbReference type="GO" id="GO:0046872">
    <property type="term" value="F:metal ion binding"/>
    <property type="evidence" value="ECO:0007669"/>
    <property type="project" value="UniProtKB-KW"/>
</dbReference>
<dbReference type="Proteomes" id="UP000249354">
    <property type="component" value="Unassembled WGS sequence"/>
</dbReference>
<dbReference type="AlphaFoldDB" id="A0A2W4VRE5"/>
<gene>
    <name evidence="6" type="ORF">DCF25_17945</name>
</gene>
<evidence type="ECO:0000313" key="7">
    <source>
        <dbReference type="Proteomes" id="UP000249354"/>
    </source>
</evidence>
<dbReference type="FunFam" id="1.10.3210.10:FF:000012">
    <property type="entry name" value="HD domain containing 3"/>
    <property type="match status" value="1"/>
</dbReference>
<keyword evidence="4" id="KW-0464">Manganese</keyword>
<comment type="cofactor">
    <cofactor evidence="1">
        <name>Mn(2+)</name>
        <dbReference type="ChEBI" id="CHEBI:29035"/>
    </cofactor>
</comment>
<dbReference type="EMBL" id="QBMC01000154">
    <property type="protein sequence ID" value="PZO12255.1"/>
    <property type="molecule type" value="Genomic_DNA"/>
</dbReference>
<dbReference type="GO" id="GO:0008893">
    <property type="term" value="F:guanosine-3',5'-bis(diphosphate) 3'-diphosphatase activity"/>
    <property type="evidence" value="ECO:0007669"/>
    <property type="project" value="TreeGrafter"/>
</dbReference>
<sequence>MTPNFLAALSFAAYKHRDQRRKDVAKTPYINHPINVANILLNEAGITDEIVLIAAILHDTVEDTETSFEEIEQQFGAQVKSVVAEVTDDKSLPQAERKQAQIEHAGRLSDRAKLLKLADKTANLRDMINATPDGWSAERINDYLEWEKAVVDQLRGHHAKLESLFDHAYDKGKANHDRN</sequence>
<evidence type="ECO:0000256" key="3">
    <source>
        <dbReference type="ARBA" id="ARBA00022801"/>
    </source>
</evidence>
<dbReference type="Gene3D" id="1.10.3210.10">
    <property type="entry name" value="Hypothetical protein af1432"/>
    <property type="match status" value="1"/>
</dbReference>
<dbReference type="CDD" id="cd00077">
    <property type="entry name" value="HDc"/>
    <property type="match status" value="1"/>
</dbReference>
<proteinExistence type="predicted"/>
<dbReference type="InterPro" id="IPR052194">
    <property type="entry name" value="MESH1"/>
</dbReference>
<comment type="caution">
    <text evidence="6">The sequence shown here is derived from an EMBL/GenBank/DDBJ whole genome shotgun (WGS) entry which is preliminary data.</text>
</comment>
<evidence type="ECO:0000256" key="4">
    <source>
        <dbReference type="ARBA" id="ARBA00023211"/>
    </source>
</evidence>
<name>A0A2W4VRE5_9CYAN</name>
<accession>A0A2W4VRE5</accession>
<feature type="domain" description="HD" evidence="5">
    <location>
        <begin position="29"/>
        <end position="124"/>
    </location>
</feature>
<dbReference type="SUPFAM" id="SSF109604">
    <property type="entry name" value="HD-domain/PDEase-like"/>
    <property type="match status" value="1"/>
</dbReference>